<gene>
    <name evidence="10" type="ORF">D8I35_02895</name>
</gene>
<dbReference type="Pfam" id="PF04575">
    <property type="entry name" value="SlipAM"/>
    <property type="match status" value="1"/>
</dbReference>
<keyword evidence="5" id="KW-0472">Membrane</keyword>
<keyword evidence="11" id="KW-1185">Reference proteome</keyword>
<dbReference type="Proteomes" id="UP000278006">
    <property type="component" value="Unassembled WGS sequence"/>
</dbReference>
<dbReference type="SUPFAM" id="SSF56935">
    <property type="entry name" value="Porins"/>
    <property type="match status" value="1"/>
</dbReference>
<evidence type="ECO:0000256" key="5">
    <source>
        <dbReference type="ARBA" id="ARBA00023136"/>
    </source>
</evidence>
<comment type="subcellular location">
    <subcellularLocation>
        <location evidence="1">Cell outer membrane</location>
        <topology evidence="1">Multi-pass membrane protein</topology>
    </subcellularLocation>
</comment>
<name>A0A3M6QYJ8_9BURK</name>
<dbReference type="InterPro" id="IPR007655">
    <property type="entry name" value="Slam_C"/>
</dbReference>
<dbReference type="Pfam" id="PF24575">
    <property type="entry name" value="TPR_Slam"/>
    <property type="match status" value="1"/>
</dbReference>
<evidence type="ECO:0000313" key="11">
    <source>
        <dbReference type="Proteomes" id="UP000278006"/>
    </source>
</evidence>
<dbReference type="EMBL" id="RDQO01000001">
    <property type="protein sequence ID" value="RMX08090.1"/>
    <property type="molecule type" value="Genomic_DNA"/>
</dbReference>
<dbReference type="GO" id="GO:0009279">
    <property type="term" value="C:cell outer membrane"/>
    <property type="evidence" value="ECO:0007669"/>
    <property type="project" value="UniProtKB-SubCell"/>
</dbReference>
<evidence type="ECO:0000256" key="4">
    <source>
        <dbReference type="ARBA" id="ARBA00022729"/>
    </source>
</evidence>
<protein>
    <submittedName>
        <fullName evidence="10">DUF560 domain-containing protein</fullName>
    </submittedName>
</protein>
<reference evidence="10 11" key="1">
    <citation type="submission" date="2018-10" db="EMBL/GenBank/DDBJ databases">
        <title>Draft genome of Cortibacter populi DSM10536.</title>
        <authorList>
            <person name="Bernier A.-M."/>
            <person name="Bernard K."/>
        </authorList>
    </citation>
    <scope>NUCLEOTIDE SEQUENCE [LARGE SCALE GENOMIC DNA]</scope>
    <source>
        <strain evidence="10 11">DSM 105136</strain>
    </source>
</reference>
<evidence type="ECO:0000259" key="9">
    <source>
        <dbReference type="Pfam" id="PF24575"/>
    </source>
</evidence>
<dbReference type="AlphaFoldDB" id="A0A3M6QYJ8"/>
<comment type="caution">
    <text evidence="10">The sequence shown here is derived from an EMBL/GenBank/DDBJ whole genome shotgun (WGS) entry which is preliminary data.</text>
</comment>
<evidence type="ECO:0000256" key="7">
    <source>
        <dbReference type="ARBA" id="ARBA00023609"/>
    </source>
</evidence>
<evidence type="ECO:0000256" key="1">
    <source>
        <dbReference type="ARBA" id="ARBA00004571"/>
    </source>
</evidence>
<accession>A0A3M6QYJ8</accession>
<feature type="domain" description="Surface lipoprotein assembly modifier N-terminal TPR repeats region" evidence="9">
    <location>
        <begin position="78"/>
        <end position="174"/>
    </location>
</feature>
<keyword evidence="2" id="KW-1134">Transmembrane beta strand</keyword>
<proteinExistence type="inferred from homology"/>
<evidence type="ECO:0000256" key="3">
    <source>
        <dbReference type="ARBA" id="ARBA00022692"/>
    </source>
</evidence>
<dbReference type="InterPro" id="IPR057556">
    <property type="entry name" value="TPR_Slam"/>
</dbReference>
<organism evidence="10 11">
    <name type="scientific">Corticibacter populi</name>
    <dbReference type="NCBI Taxonomy" id="1550736"/>
    <lineage>
        <taxon>Bacteria</taxon>
        <taxon>Pseudomonadati</taxon>
        <taxon>Pseudomonadota</taxon>
        <taxon>Betaproteobacteria</taxon>
        <taxon>Burkholderiales</taxon>
        <taxon>Comamonadaceae</taxon>
        <taxon>Corticibacter</taxon>
    </lineage>
</organism>
<evidence type="ECO:0000256" key="6">
    <source>
        <dbReference type="ARBA" id="ARBA00023237"/>
    </source>
</evidence>
<evidence type="ECO:0000313" key="10">
    <source>
        <dbReference type="EMBL" id="RMX08090.1"/>
    </source>
</evidence>
<evidence type="ECO:0000256" key="2">
    <source>
        <dbReference type="ARBA" id="ARBA00022452"/>
    </source>
</evidence>
<keyword evidence="4" id="KW-0732">Signal</keyword>
<comment type="similarity">
    <text evidence="7">Belongs to the Slam family.</text>
</comment>
<sequence>MPHGGADFMELSMPQGLLALCLSLMLVLISGHAPVWADEDDTRYLLQEQTRRAAERAAGPQGELFAPPGSLVVDGRVQAVQSRQEELEPAIYIAINSGQWERLPEFLSRYRLLHGHRPALVAMAEALLARHQGDYAAALRRMQAAHAADPADARINLELARLRFEDNQDGAAGEGFARAMAAGLPGQVQAMVRQYQQALAERARWHGSLALGWGYNNNINQGSGDYACFLELGGMCFFERRMPQPIHSSLLNYELALQRRWNLGGNHNLQLRPVSYGSHYSRKDGTGSSPISDHGSRTSILYGGYQWLDARTTASVTPYLEHFHRNGHTEYVARGMQLEWQRMVGSGLRLGTSLDAKRYAHTGRGLLVSGSDYSQYQWGVSAVYVPQPNTVLNVGADVTRKKYAVPQASSRDWAFRGGIYHQFAGTAGLFVNVMGVFRFGRNDAYDGFLGAQRRDRQQVYILGIGANAWKLAGMTPELRLRHSANRSNVSWAYGFRQTELGVMLRRNF</sequence>
<evidence type="ECO:0000259" key="8">
    <source>
        <dbReference type="Pfam" id="PF04575"/>
    </source>
</evidence>
<feature type="domain" description="Surface lipoprotein assembly modifier C-terminal" evidence="8">
    <location>
        <begin position="205"/>
        <end position="508"/>
    </location>
</feature>
<keyword evidence="6" id="KW-0998">Cell outer membrane</keyword>
<keyword evidence="3" id="KW-0812">Transmembrane</keyword>
<dbReference type="OrthoDB" id="7525402at2"/>